<comment type="similarity">
    <text evidence="4">Belongs to the AAA ATPase family.</text>
</comment>
<evidence type="ECO:0000256" key="1">
    <source>
        <dbReference type="ARBA" id="ARBA00022741"/>
    </source>
</evidence>
<evidence type="ECO:0000256" key="4">
    <source>
        <dbReference type="RuleBase" id="RU003651"/>
    </source>
</evidence>
<dbReference type="EnsemblMetazoa" id="HelroT157213">
    <property type="protein sequence ID" value="HelroP157213"/>
    <property type="gene ID" value="HelroG157213"/>
</dbReference>
<evidence type="ECO:0000259" key="5">
    <source>
        <dbReference type="SMART" id="SM00382"/>
    </source>
</evidence>
<dbReference type="KEGG" id="hro:HELRODRAFT_157213"/>
<dbReference type="InterPro" id="IPR015415">
    <property type="entry name" value="Spast_Vps4_C"/>
</dbReference>
<dbReference type="RefSeq" id="XP_009020350.1">
    <property type="nucleotide sequence ID" value="XM_009022102.1"/>
</dbReference>
<dbReference type="OrthoDB" id="2187at2759"/>
<dbReference type="SMART" id="SM00382">
    <property type="entry name" value="AAA"/>
    <property type="match status" value="2"/>
</dbReference>
<dbReference type="InParanoid" id="T1EM82"/>
<evidence type="ECO:0000313" key="7">
    <source>
        <dbReference type="EnsemblMetazoa" id="HelroP157213"/>
    </source>
</evidence>
<dbReference type="InterPro" id="IPR003593">
    <property type="entry name" value="AAA+_ATPase"/>
</dbReference>
<proteinExistence type="inferred from homology"/>
<evidence type="ECO:0000313" key="8">
    <source>
        <dbReference type="Proteomes" id="UP000015101"/>
    </source>
</evidence>
<dbReference type="HOGENOM" id="CLU_000688_8_3_1"/>
<dbReference type="PROSITE" id="PS00674">
    <property type="entry name" value="AAA"/>
    <property type="match status" value="1"/>
</dbReference>
<dbReference type="AlphaFoldDB" id="T1EM82"/>
<reference evidence="8" key="1">
    <citation type="submission" date="2012-12" db="EMBL/GenBank/DDBJ databases">
        <authorList>
            <person name="Hellsten U."/>
            <person name="Grimwood J."/>
            <person name="Chapman J.A."/>
            <person name="Shapiro H."/>
            <person name="Aerts A."/>
            <person name="Otillar R.P."/>
            <person name="Terry A.Y."/>
            <person name="Boore J.L."/>
            <person name="Simakov O."/>
            <person name="Marletaz F."/>
            <person name="Cho S.-J."/>
            <person name="Edsinger-Gonzales E."/>
            <person name="Havlak P."/>
            <person name="Kuo D.-H."/>
            <person name="Larsson T."/>
            <person name="Lv J."/>
            <person name="Arendt D."/>
            <person name="Savage R."/>
            <person name="Osoegawa K."/>
            <person name="de Jong P."/>
            <person name="Lindberg D.R."/>
            <person name="Seaver E.C."/>
            <person name="Weisblat D.A."/>
            <person name="Putnam N.H."/>
            <person name="Grigoriev I.V."/>
            <person name="Rokhsar D.S."/>
        </authorList>
    </citation>
    <scope>NUCLEOTIDE SEQUENCE</scope>
</reference>
<dbReference type="FunFam" id="1.10.8.60:FF:000363">
    <property type="entry name" value="Predicted protein"/>
    <property type="match status" value="1"/>
</dbReference>
<dbReference type="STRING" id="6412.T1EM82"/>
<dbReference type="SUPFAM" id="SSF52540">
    <property type="entry name" value="P-loop containing nucleoside triphosphate hydrolases"/>
    <property type="match status" value="2"/>
</dbReference>
<evidence type="ECO:0000256" key="2">
    <source>
        <dbReference type="ARBA" id="ARBA00022840"/>
    </source>
</evidence>
<feature type="domain" description="AAA+ ATPase" evidence="5">
    <location>
        <begin position="2"/>
        <end position="139"/>
    </location>
</feature>
<organism evidence="7 8">
    <name type="scientific">Helobdella robusta</name>
    <name type="common">Californian leech</name>
    <dbReference type="NCBI Taxonomy" id="6412"/>
    <lineage>
        <taxon>Eukaryota</taxon>
        <taxon>Metazoa</taxon>
        <taxon>Spiralia</taxon>
        <taxon>Lophotrochozoa</taxon>
        <taxon>Annelida</taxon>
        <taxon>Clitellata</taxon>
        <taxon>Hirudinea</taxon>
        <taxon>Rhynchobdellida</taxon>
        <taxon>Glossiphoniidae</taxon>
        <taxon>Helobdella</taxon>
    </lineage>
</organism>
<feature type="domain" description="AAA+ ATPase" evidence="5">
    <location>
        <begin position="276"/>
        <end position="412"/>
    </location>
</feature>
<dbReference type="Pfam" id="PF00004">
    <property type="entry name" value="AAA"/>
    <property type="match status" value="2"/>
</dbReference>
<dbReference type="GO" id="GO:0005524">
    <property type="term" value="F:ATP binding"/>
    <property type="evidence" value="ECO:0007669"/>
    <property type="project" value="UniProtKB-KW"/>
</dbReference>
<dbReference type="GeneID" id="20197682"/>
<dbReference type="InterPro" id="IPR027417">
    <property type="entry name" value="P-loop_NTPase"/>
</dbReference>
<dbReference type="Gene3D" id="1.10.8.60">
    <property type="match status" value="2"/>
</dbReference>
<dbReference type="GO" id="GO:0042254">
    <property type="term" value="P:ribosome biogenesis"/>
    <property type="evidence" value="ECO:0000318"/>
    <property type="project" value="GO_Central"/>
</dbReference>
<gene>
    <name evidence="7" type="primary">20197682</name>
    <name evidence="6" type="ORF">HELRODRAFT_157213</name>
</gene>
<name>T1EM82_HELRO</name>
<dbReference type="CTD" id="20197682"/>
<reference evidence="6 8" key="2">
    <citation type="journal article" date="2013" name="Nature">
        <title>Insights into bilaterian evolution from three spiralian genomes.</title>
        <authorList>
            <person name="Simakov O."/>
            <person name="Marletaz F."/>
            <person name="Cho S.J."/>
            <person name="Edsinger-Gonzales E."/>
            <person name="Havlak P."/>
            <person name="Hellsten U."/>
            <person name="Kuo D.H."/>
            <person name="Larsson T."/>
            <person name="Lv J."/>
            <person name="Arendt D."/>
            <person name="Savage R."/>
            <person name="Osoegawa K."/>
            <person name="de Jong P."/>
            <person name="Grimwood J."/>
            <person name="Chapman J.A."/>
            <person name="Shapiro H."/>
            <person name="Aerts A."/>
            <person name="Otillar R.P."/>
            <person name="Terry A.Y."/>
            <person name="Boore J.L."/>
            <person name="Grigoriev I.V."/>
            <person name="Lindberg D.R."/>
            <person name="Seaver E.C."/>
            <person name="Weisblat D.A."/>
            <person name="Putnam N.H."/>
            <person name="Rokhsar D.S."/>
        </authorList>
    </citation>
    <scope>NUCLEOTIDE SEQUENCE</scope>
</reference>
<accession>T1EM82</accession>
<dbReference type="Gene3D" id="3.40.50.300">
    <property type="entry name" value="P-loop containing nucleotide triphosphate hydrolases"/>
    <property type="match status" value="2"/>
</dbReference>
<dbReference type="GO" id="GO:1990275">
    <property type="term" value="F:preribosome binding"/>
    <property type="evidence" value="ECO:0000318"/>
    <property type="project" value="GO_Central"/>
</dbReference>
<dbReference type="InterPro" id="IPR050168">
    <property type="entry name" value="AAA_ATPase_domain"/>
</dbReference>
<keyword evidence="8" id="KW-1185">Reference proteome</keyword>
<dbReference type="EMBL" id="KB096743">
    <property type="protein sequence ID" value="ESO01696.1"/>
    <property type="molecule type" value="Genomic_DNA"/>
</dbReference>
<dbReference type="EMBL" id="AMQM01004998">
    <property type="status" value="NOT_ANNOTATED_CDS"/>
    <property type="molecule type" value="Genomic_DNA"/>
</dbReference>
<dbReference type="eggNOG" id="KOG0733">
    <property type="taxonomic scope" value="Eukaryota"/>
</dbReference>
<dbReference type="Proteomes" id="UP000015101">
    <property type="component" value="Unassembled WGS sequence"/>
</dbReference>
<evidence type="ECO:0000313" key="6">
    <source>
        <dbReference type="EMBL" id="ESO01696.1"/>
    </source>
</evidence>
<dbReference type="PANTHER" id="PTHR23077">
    <property type="entry name" value="AAA-FAMILY ATPASE"/>
    <property type="match status" value="1"/>
</dbReference>
<dbReference type="GO" id="GO:0016887">
    <property type="term" value="F:ATP hydrolysis activity"/>
    <property type="evidence" value="ECO:0000318"/>
    <property type="project" value="GO_Central"/>
</dbReference>
<dbReference type="InterPro" id="IPR003959">
    <property type="entry name" value="ATPase_AAA_core"/>
</dbReference>
<dbReference type="FunFam" id="3.40.50.300:FF:001025">
    <property type="entry name" value="ATPase family, AAA domain-containing 2B"/>
    <property type="match status" value="1"/>
</dbReference>
<sequence length="518" mass="57412">MCSRGILISGPNGCGKNTLARCIAAELDLPLVLASGRQLMVGVASEKSENVQKLFDQAISLQPCLILIDDIDLIDCKNETASSNMDKPVLNNLLINIDRLNHSKHRVWLIGLAGKRENVDSDLLRDDRFDDDYHVSLPDASNRTQLLKIFVEIFKQGENCLADAEGSKDDEDFKTLSFKTPSYSCRDLRKLVKKAILQSLHRQKSCSNQSFSVDLYDFEEALCIVKPTTMVEDTISIPEVTWKDIGALQTIREELVWSILNRIKNPVLMAKCGPSKPKGVMLFGPPGCGKTLVAKALANEASINFLSVKGPELIDKFVGESERNIRSLFQRAKECSPCLIFFDEIDSISERRSFHAHGGGTKVVQQLLTVLDGVENRDGVFVMGATNRLDCVDPAFLRGNRFGNLLYVGLPSAEGRLEILRSLTKNGTIPKMAGDVSLEVVANDDRCNGLTGADLSELVDLATMSAWKSNYSDNVVEIIVTSKDFENALSQIRPSVSSRDLESYEKVARQFNLKNFRQ</sequence>
<keyword evidence="3" id="KW-0175">Coiled coil</keyword>
<keyword evidence="2 4" id="KW-0067">ATP-binding</keyword>
<dbReference type="PANTHER" id="PTHR23077:SF171">
    <property type="entry name" value="NUCLEAR VALOSIN-CONTAINING PROTEIN-LIKE"/>
    <property type="match status" value="1"/>
</dbReference>
<dbReference type="GO" id="GO:0005634">
    <property type="term" value="C:nucleus"/>
    <property type="evidence" value="ECO:0000318"/>
    <property type="project" value="GO_Central"/>
</dbReference>
<dbReference type="OMA" id="ALLKWYN"/>
<keyword evidence="1 4" id="KW-0547">Nucleotide-binding</keyword>
<protein>
    <recommendedName>
        <fullName evidence="5">AAA+ ATPase domain-containing protein</fullName>
    </recommendedName>
</protein>
<dbReference type="Pfam" id="PF09336">
    <property type="entry name" value="Vps4_C"/>
    <property type="match status" value="1"/>
</dbReference>
<reference evidence="7" key="3">
    <citation type="submission" date="2015-06" db="UniProtKB">
        <authorList>
            <consortium name="EnsemblMetazoa"/>
        </authorList>
    </citation>
    <scope>IDENTIFICATION</scope>
</reference>
<dbReference type="InterPro" id="IPR003960">
    <property type="entry name" value="ATPase_AAA_CS"/>
</dbReference>
<evidence type="ECO:0000256" key="3">
    <source>
        <dbReference type="ARBA" id="ARBA00023054"/>
    </source>
</evidence>